<evidence type="ECO:0000256" key="2">
    <source>
        <dbReference type="ARBA" id="ARBA00022448"/>
    </source>
</evidence>
<evidence type="ECO:0000313" key="10">
    <source>
        <dbReference type="Proteomes" id="UP000184212"/>
    </source>
</evidence>
<dbReference type="InterPro" id="IPR012910">
    <property type="entry name" value="Plug_dom"/>
</dbReference>
<accession>A0A1M5XAX3</accession>
<name>A0A1M5XAX3_9BACT</name>
<proteinExistence type="predicted"/>
<dbReference type="OrthoDB" id="9803050at2"/>
<keyword evidence="4" id="KW-0812">Transmembrane</keyword>
<feature type="domain" description="TonB-dependent receptor plug" evidence="8">
    <location>
        <begin position="122"/>
        <end position="219"/>
    </location>
</feature>
<keyword evidence="3" id="KW-1134">Transmembrane beta strand</keyword>
<dbReference type="InterPro" id="IPR037066">
    <property type="entry name" value="Plug_dom_sf"/>
</dbReference>
<evidence type="ECO:0000256" key="6">
    <source>
        <dbReference type="ARBA" id="ARBA00023136"/>
    </source>
</evidence>
<dbReference type="GO" id="GO:0009279">
    <property type="term" value="C:cell outer membrane"/>
    <property type="evidence" value="ECO:0007669"/>
    <property type="project" value="UniProtKB-SubCell"/>
</dbReference>
<evidence type="ECO:0000256" key="3">
    <source>
        <dbReference type="ARBA" id="ARBA00022452"/>
    </source>
</evidence>
<dbReference type="RefSeq" id="WP_073142563.1">
    <property type="nucleotide sequence ID" value="NZ_FQWQ01000006.1"/>
</dbReference>
<dbReference type="AlphaFoldDB" id="A0A1M5XAX3"/>
<evidence type="ECO:0000256" key="1">
    <source>
        <dbReference type="ARBA" id="ARBA00004571"/>
    </source>
</evidence>
<gene>
    <name evidence="9" type="ORF">SAMN04488109_6298</name>
</gene>
<dbReference type="Pfam" id="PF13715">
    <property type="entry name" value="CarbopepD_reg_2"/>
    <property type="match status" value="1"/>
</dbReference>
<keyword evidence="7" id="KW-0998">Cell outer membrane</keyword>
<keyword evidence="2" id="KW-0813">Transport</keyword>
<keyword evidence="5" id="KW-0732">Signal</keyword>
<protein>
    <submittedName>
        <fullName evidence="9">CarboxypepD_reg-like domain-containing protein</fullName>
    </submittedName>
</protein>
<dbReference type="InterPro" id="IPR036942">
    <property type="entry name" value="Beta-barrel_TonB_sf"/>
</dbReference>
<sequence>MAKTFVSVLLLVLTHWASSQSLVLKGTVRGDEDGKLPQAFILLLPDSIHHTSDGSGQFTFRTSPGKKTLQISFVGYESFQRSFYLRKDTTLSITLKTKVDHLSEVVVVGERNTQEDIFNDNQTSRHVLTRDDLNAIPVLGGEADVIKTLQLLPGVVRGVDGSSDLFVRGGAADQNLVLLDDAPIYNTSHLFGFLSVFNPDVLDHVEALNGGFPAQYGGRLSSILNVRTRSLIPEKTSVSGDVGILASRLFFEQPIVKKKLSFWVAGRRTYIDKVVRLTGERLPYFFYDLNGKILWKPSTHDDVEFSYYHGEDLLDYFRDRNGDGRGYTTTFGSGNSSQSLHWNHRLKGHWQTDVSLLRTQYNYRVSNIFEDNQLRAFSNIEDYGARVMISNDTVGKTGAFKAGAEWTHHNVSPNVINTSGSLSSYLESSASRGRVTNEMALHAQYEWAPAPGWRLNAGIRGSAATVTNKTYLIPEPRVSARYALSENQALKLSYSRMAQYMHRISNSAISSPTDIWYPVTDTIKPQTSHQVALAWQRNLPERKLFVSVEGYYKSMRNLIGYEEGTNLFLNADFQSKLIQGRGRSYGLEFLVRKDAGKLTGWISYTLSWSWRQFDQINGGEWFHARYDRRHNGAIVAQYAFTRRWAVSVVWEFISGARFTPIIGQYAVVAPTLTGVDLVPLYTGVNQVKLADTHRLDVGIKYKSRPDKKFQWHWFVGVYNAYNRANPIGMTIAQNETDGSLHYEQPGLFGLIPFISYGFKF</sequence>
<evidence type="ECO:0000256" key="7">
    <source>
        <dbReference type="ARBA" id="ARBA00023237"/>
    </source>
</evidence>
<dbReference type="Proteomes" id="UP000184212">
    <property type="component" value="Unassembled WGS sequence"/>
</dbReference>
<evidence type="ECO:0000256" key="5">
    <source>
        <dbReference type="ARBA" id="ARBA00022729"/>
    </source>
</evidence>
<dbReference type="SUPFAM" id="SSF49464">
    <property type="entry name" value="Carboxypeptidase regulatory domain-like"/>
    <property type="match status" value="1"/>
</dbReference>
<dbReference type="EMBL" id="FQWQ01000006">
    <property type="protein sequence ID" value="SHH96654.1"/>
    <property type="molecule type" value="Genomic_DNA"/>
</dbReference>
<comment type="subcellular location">
    <subcellularLocation>
        <location evidence="1">Cell outer membrane</location>
        <topology evidence="1">Multi-pass membrane protein</topology>
    </subcellularLocation>
</comment>
<dbReference type="Gene3D" id="2.40.170.20">
    <property type="entry name" value="TonB-dependent receptor, beta-barrel domain"/>
    <property type="match status" value="1"/>
</dbReference>
<evidence type="ECO:0000313" key="9">
    <source>
        <dbReference type="EMBL" id="SHH96654.1"/>
    </source>
</evidence>
<dbReference type="SUPFAM" id="SSF56935">
    <property type="entry name" value="Porins"/>
    <property type="match status" value="1"/>
</dbReference>
<dbReference type="STRING" id="947013.SAMN04488109_6298"/>
<dbReference type="Gene3D" id="2.170.130.10">
    <property type="entry name" value="TonB-dependent receptor, plug domain"/>
    <property type="match status" value="1"/>
</dbReference>
<keyword evidence="6" id="KW-0472">Membrane</keyword>
<dbReference type="GO" id="GO:0044718">
    <property type="term" value="P:siderophore transmembrane transport"/>
    <property type="evidence" value="ECO:0007669"/>
    <property type="project" value="TreeGrafter"/>
</dbReference>
<reference evidence="9 10" key="1">
    <citation type="submission" date="2016-11" db="EMBL/GenBank/DDBJ databases">
        <authorList>
            <person name="Jaros S."/>
            <person name="Januszkiewicz K."/>
            <person name="Wedrychowicz H."/>
        </authorList>
    </citation>
    <scope>NUCLEOTIDE SEQUENCE [LARGE SCALE GENOMIC DNA]</scope>
    <source>
        <strain evidence="9 10">DSM 24574</strain>
    </source>
</reference>
<dbReference type="InterPro" id="IPR039426">
    <property type="entry name" value="TonB-dep_rcpt-like"/>
</dbReference>
<organism evidence="9 10">
    <name type="scientific">Chryseolinea serpens</name>
    <dbReference type="NCBI Taxonomy" id="947013"/>
    <lineage>
        <taxon>Bacteria</taxon>
        <taxon>Pseudomonadati</taxon>
        <taxon>Bacteroidota</taxon>
        <taxon>Cytophagia</taxon>
        <taxon>Cytophagales</taxon>
        <taxon>Fulvivirgaceae</taxon>
        <taxon>Chryseolinea</taxon>
    </lineage>
</organism>
<dbReference type="GO" id="GO:0015344">
    <property type="term" value="F:siderophore uptake transmembrane transporter activity"/>
    <property type="evidence" value="ECO:0007669"/>
    <property type="project" value="TreeGrafter"/>
</dbReference>
<dbReference type="Pfam" id="PF07715">
    <property type="entry name" value="Plug"/>
    <property type="match status" value="1"/>
</dbReference>
<dbReference type="PANTHER" id="PTHR30069:SF29">
    <property type="entry name" value="HEMOGLOBIN AND HEMOGLOBIN-HAPTOGLOBIN-BINDING PROTEIN 1-RELATED"/>
    <property type="match status" value="1"/>
</dbReference>
<dbReference type="InterPro" id="IPR008969">
    <property type="entry name" value="CarboxyPept-like_regulatory"/>
</dbReference>
<evidence type="ECO:0000259" key="8">
    <source>
        <dbReference type="Pfam" id="PF07715"/>
    </source>
</evidence>
<dbReference type="PANTHER" id="PTHR30069">
    <property type="entry name" value="TONB-DEPENDENT OUTER MEMBRANE RECEPTOR"/>
    <property type="match status" value="1"/>
</dbReference>
<evidence type="ECO:0000256" key="4">
    <source>
        <dbReference type="ARBA" id="ARBA00022692"/>
    </source>
</evidence>
<keyword evidence="10" id="KW-1185">Reference proteome</keyword>